<organism evidence="1 2">
    <name type="scientific">Portunus trituberculatus</name>
    <name type="common">Swimming crab</name>
    <name type="synonym">Neptunus trituberculatus</name>
    <dbReference type="NCBI Taxonomy" id="210409"/>
    <lineage>
        <taxon>Eukaryota</taxon>
        <taxon>Metazoa</taxon>
        <taxon>Ecdysozoa</taxon>
        <taxon>Arthropoda</taxon>
        <taxon>Crustacea</taxon>
        <taxon>Multicrustacea</taxon>
        <taxon>Malacostraca</taxon>
        <taxon>Eumalacostraca</taxon>
        <taxon>Eucarida</taxon>
        <taxon>Decapoda</taxon>
        <taxon>Pleocyemata</taxon>
        <taxon>Brachyura</taxon>
        <taxon>Eubrachyura</taxon>
        <taxon>Portunoidea</taxon>
        <taxon>Portunidae</taxon>
        <taxon>Portuninae</taxon>
        <taxon>Portunus</taxon>
    </lineage>
</organism>
<proteinExistence type="predicted"/>
<evidence type="ECO:0000313" key="2">
    <source>
        <dbReference type="Proteomes" id="UP000324222"/>
    </source>
</evidence>
<gene>
    <name evidence="1" type="ORF">E2C01_071782</name>
</gene>
<dbReference type="SUPFAM" id="SSF101447">
    <property type="entry name" value="Formin homology 2 domain (FH2 domain)"/>
    <property type="match status" value="1"/>
</dbReference>
<dbReference type="Proteomes" id="UP000324222">
    <property type="component" value="Unassembled WGS sequence"/>
</dbReference>
<sequence length="108" mass="12599">MVLKRLRTTNFKSLIKNCFLCIHENICGFNTPPPPPPPPPPPLTFIIASRNSFYARIQNENARKQRRKMYWKETVVVDVFFRLEMSRWSNIPVIYLSGDCDAAFLVKP</sequence>
<accession>A0A5B7HXX4</accession>
<comment type="caution">
    <text evidence="1">The sequence shown here is derived from an EMBL/GenBank/DDBJ whole genome shotgun (WGS) entry which is preliminary data.</text>
</comment>
<keyword evidence="2" id="KW-1185">Reference proteome</keyword>
<protein>
    <submittedName>
        <fullName evidence="1">Uncharacterized protein</fullName>
    </submittedName>
</protein>
<name>A0A5B7HXX4_PORTR</name>
<evidence type="ECO:0000313" key="1">
    <source>
        <dbReference type="EMBL" id="MPC77330.1"/>
    </source>
</evidence>
<dbReference type="AlphaFoldDB" id="A0A5B7HXX4"/>
<reference evidence="1 2" key="1">
    <citation type="submission" date="2019-05" db="EMBL/GenBank/DDBJ databases">
        <title>Another draft genome of Portunus trituberculatus and its Hox gene families provides insights of decapod evolution.</title>
        <authorList>
            <person name="Jeong J.-H."/>
            <person name="Song I."/>
            <person name="Kim S."/>
            <person name="Choi T."/>
            <person name="Kim D."/>
            <person name="Ryu S."/>
            <person name="Kim W."/>
        </authorList>
    </citation>
    <scope>NUCLEOTIDE SEQUENCE [LARGE SCALE GENOMIC DNA]</scope>
    <source>
        <tissue evidence="1">Muscle</tissue>
    </source>
</reference>
<dbReference type="EMBL" id="VSRR010045612">
    <property type="protein sequence ID" value="MPC77330.1"/>
    <property type="molecule type" value="Genomic_DNA"/>
</dbReference>